<organism evidence="4 5">
    <name type="scientific">Polarella glacialis</name>
    <name type="common">Dinoflagellate</name>
    <dbReference type="NCBI Taxonomy" id="89957"/>
    <lineage>
        <taxon>Eukaryota</taxon>
        <taxon>Sar</taxon>
        <taxon>Alveolata</taxon>
        <taxon>Dinophyceae</taxon>
        <taxon>Suessiales</taxon>
        <taxon>Suessiaceae</taxon>
        <taxon>Polarella</taxon>
    </lineage>
</organism>
<dbReference type="InterPro" id="IPR000683">
    <property type="entry name" value="Gfo/Idh/MocA-like_OxRdtase_N"/>
</dbReference>
<protein>
    <recommendedName>
        <fullName evidence="3">Gfo/Idh/MocA-like oxidoreductase N-terminal domain-containing protein</fullName>
    </recommendedName>
</protein>
<dbReference type="Proteomes" id="UP000654075">
    <property type="component" value="Unassembled WGS sequence"/>
</dbReference>
<dbReference type="Pfam" id="PF01408">
    <property type="entry name" value="GFO_IDH_MocA"/>
    <property type="match status" value="1"/>
</dbReference>
<reference evidence="4" key="1">
    <citation type="submission" date="2021-02" db="EMBL/GenBank/DDBJ databases">
        <authorList>
            <person name="Dougan E. K."/>
            <person name="Rhodes N."/>
            <person name="Thang M."/>
            <person name="Chan C."/>
        </authorList>
    </citation>
    <scope>NUCLEOTIDE SEQUENCE</scope>
</reference>
<dbReference type="GO" id="GO:0016491">
    <property type="term" value="F:oxidoreductase activity"/>
    <property type="evidence" value="ECO:0007669"/>
    <property type="project" value="UniProtKB-KW"/>
</dbReference>
<dbReference type="SUPFAM" id="SSF55347">
    <property type="entry name" value="Glyceraldehyde-3-phosphate dehydrogenase-like, C-terminal domain"/>
    <property type="match status" value="1"/>
</dbReference>
<dbReference type="PANTHER" id="PTHR43708:SF5">
    <property type="entry name" value="CONSERVED EXPRESSED OXIDOREDUCTASE (EUROFUNG)-RELATED"/>
    <property type="match status" value="1"/>
</dbReference>
<dbReference type="Gene3D" id="3.40.50.720">
    <property type="entry name" value="NAD(P)-binding Rossmann-like Domain"/>
    <property type="match status" value="1"/>
</dbReference>
<feature type="non-terminal residue" evidence="4">
    <location>
        <position position="1"/>
    </location>
</feature>
<gene>
    <name evidence="4" type="ORF">PGLA1383_LOCUS53450</name>
</gene>
<keyword evidence="5" id="KW-1185">Reference proteome</keyword>
<dbReference type="GO" id="GO:0000166">
    <property type="term" value="F:nucleotide binding"/>
    <property type="evidence" value="ECO:0007669"/>
    <property type="project" value="InterPro"/>
</dbReference>
<accession>A0A813HL95</accession>
<comment type="similarity">
    <text evidence="1">Belongs to the Gfo/Idh/MocA family.</text>
</comment>
<dbReference type="InterPro" id="IPR036291">
    <property type="entry name" value="NAD(P)-bd_dom_sf"/>
</dbReference>
<dbReference type="AlphaFoldDB" id="A0A813HL95"/>
<dbReference type="OrthoDB" id="64915at2759"/>
<evidence type="ECO:0000256" key="1">
    <source>
        <dbReference type="ARBA" id="ARBA00010928"/>
    </source>
</evidence>
<proteinExistence type="inferred from homology"/>
<evidence type="ECO:0000313" key="4">
    <source>
        <dbReference type="EMBL" id="CAE8638236.1"/>
    </source>
</evidence>
<feature type="domain" description="Gfo/Idh/MocA-like oxidoreductase N-terminal" evidence="3">
    <location>
        <begin position="17"/>
        <end position="127"/>
    </location>
</feature>
<dbReference type="InterPro" id="IPR051317">
    <property type="entry name" value="Gfo/Idh/MocA_oxidoreduct"/>
</dbReference>
<dbReference type="SUPFAM" id="SSF51735">
    <property type="entry name" value="NAD(P)-binding Rossmann-fold domains"/>
    <property type="match status" value="1"/>
</dbReference>
<name>A0A813HL95_POLGL</name>
<comment type="caution">
    <text evidence="4">The sequence shown here is derived from an EMBL/GenBank/DDBJ whole genome shotgun (WGS) entry which is preliminary data.</text>
</comment>
<sequence length="350" mass="38008">MRPEPARHETSPQRRIGTALVGTGQRARDCYASAMLQNPNMHLRALWSRSQLAADRFNLEVAGCSLQVFHGETGFEQLLSQPEIEAVVVALPSGSWPYLVRILASGKHVLSESPVATDRAAAEETIRWLEGFNMDGLVWFISEPLAYEAVFQPETLNLQELGPVVAAEVHAVLVVEHTKEQQNARSDESLFIEGGVQYITLLRQLLGQVTEVNCIRNSSFCAPESSSGPGAGTGGDAFFYKDVLSGTIRFDKGAVAVLNWQTSAEIQDERFRITLWGANGSITVELDNTAAAAGLRCFALRRSCVAGRSLGGAGGGPSLPHNFPSVATERQLEAWIQAALEADERRFARG</sequence>
<evidence type="ECO:0000256" key="2">
    <source>
        <dbReference type="ARBA" id="ARBA00023002"/>
    </source>
</evidence>
<dbReference type="Gene3D" id="3.30.360.10">
    <property type="entry name" value="Dihydrodipicolinate Reductase, domain 2"/>
    <property type="match status" value="1"/>
</dbReference>
<keyword evidence="2" id="KW-0560">Oxidoreductase</keyword>
<dbReference type="PANTHER" id="PTHR43708">
    <property type="entry name" value="CONSERVED EXPRESSED OXIDOREDUCTASE (EUROFUNG)"/>
    <property type="match status" value="1"/>
</dbReference>
<evidence type="ECO:0000313" key="5">
    <source>
        <dbReference type="Proteomes" id="UP000654075"/>
    </source>
</evidence>
<evidence type="ECO:0000259" key="3">
    <source>
        <dbReference type="Pfam" id="PF01408"/>
    </source>
</evidence>
<dbReference type="EMBL" id="CAJNNV010031891">
    <property type="protein sequence ID" value="CAE8638236.1"/>
    <property type="molecule type" value="Genomic_DNA"/>
</dbReference>